<dbReference type="Proteomes" id="UP001250662">
    <property type="component" value="Unassembled WGS sequence"/>
</dbReference>
<dbReference type="PANTHER" id="PTHR38478">
    <property type="entry name" value="PEPTIDASE M1A AND M12B"/>
    <property type="match status" value="1"/>
</dbReference>
<evidence type="ECO:0000256" key="1">
    <source>
        <dbReference type="SAM" id="SignalP"/>
    </source>
</evidence>
<organism evidence="4 5">
    <name type="scientific">Croceitalea vernalis</name>
    <dbReference type="NCBI Taxonomy" id="3075599"/>
    <lineage>
        <taxon>Bacteria</taxon>
        <taxon>Pseudomonadati</taxon>
        <taxon>Bacteroidota</taxon>
        <taxon>Flavobacteriia</taxon>
        <taxon>Flavobacteriales</taxon>
        <taxon>Flavobacteriaceae</taxon>
        <taxon>Croceitalea</taxon>
    </lineage>
</organism>
<evidence type="ECO:0000313" key="5">
    <source>
        <dbReference type="Proteomes" id="UP001250662"/>
    </source>
</evidence>
<dbReference type="InterPro" id="IPR032534">
    <property type="entry name" value="EcxA_zinc-bd"/>
</dbReference>
<keyword evidence="1" id="KW-0732">Signal</keyword>
<keyword evidence="4" id="KW-0482">Metalloprotease</keyword>
<feature type="domain" description="EcxA zinc-binding" evidence="2">
    <location>
        <begin position="468"/>
        <end position="781"/>
    </location>
</feature>
<proteinExistence type="predicted"/>
<sequence>MKLRTTSFPLAMLFLGALFFTTNTLPAQKKKKKKELVEETTKKKTKEKTIDELVKSSEKLEGLFTIYRDTVNGSIQLLVSEDQLNKEFIYFTQVANGVTDAFSFRGAYRGSRIFTIQKYYDKLEFVYENLSYYFNPDNALSKSSNANISEAPLASFKIEAHDAEKELYLIKASNLFLKETLSQIKPPNFPGRKPTDFSLGNLDKDKTKINSIKNYPKNTNLTVSYVYSKSSVLNGGSQAVTDGRNVAIQMYHSFIDLPENGYKSRFDDPRVGYFFTSQNDMTSVNAANYRDKIHRWNLVKKNPEAAISEPVEPITWWIENSTPLEFRETIKQGVLEWNRAFEKAGYKNAMVVKVQPDDADWDAGDIRYNVLRWTSSPNPPFGGYGPSFVNPKTGQILGADIMLEFVYHTNRVRVEKLFDAITAADSDKEIWNNEGHNQINCSYGHMMQFNTQFGQTVLELVDANPLEMEGLRKEAMLELIMHEVGHTLGLNHNMKASQLFSPEELDNPEFLKGKALVGSVMDYTAINVANDPENQGPYYSTTIGPYDEWAIQFGYQEFEDANEMENLLNKSTKPELIFGNDADDMRAPGKGIDPRVNTGDLSNDQIAYSLKRIDLVNGMFGKIKDKYADKGSSYNDLRIAHAILMGQYAQAGNVISRFIGGVYVDRSTIGQEGSTMPFTPVAYKDQKRAMEALNKSFFSKEAFKTPNDLYNYLARQRRGFNFFGGPEDPKIHATVLRFQTNIMRHILHPNTMQRIQDSELYGNSYDLGEFMTDLNKGVFEADIYGSVNSFRQNLQLAYTKKLIDILVGKSNYTNAAKSMALYNLKAINRMANNSSGNVTSRAHKTHLRTLISNAMEEIK</sequence>
<evidence type="ECO:0000313" key="4">
    <source>
        <dbReference type="EMBL" id="MDT0622729.1"/>
    </source>
</evidence>
<dbReference type="Pfam" id="PF17148">
    <property type="entry name" value="DUF5117"/>
    <property type="match status" value="1"/>
</dbReference>
<gene>
    <name evidence="4" type="ORF">RM520_13955</name>
</gene>
<feature type="signal peptide" evidence="1">
    <location>
        <begin position="1"/>
        <end position="27"/>
    </location>
</feature>
<evidence type="ECO:0000259" key="2">
    <source>
        <dbReference type="Pfam" id="PF16313"/>
    </source>
</evidence>
<dbReference type="SUPFAM" id="SSF55486">
    <property type="entry name" value="Metalloproteases ('zincins'), catalytic domain"/>
    <property type="match status" value="1"/>
</dbReference>
<dbReference type="InterPro" id="IPR034032">
    <property type="entry name" value="Zn_MMP-like_bac"/>
</dbReference>
<evidence type="ECO:0000259" key="3">
    <source>
        <dbReference type="Pfam" id="PF17148"/>
    </source>
</evidence>
<comment type="caution">
    <text evidence="4">The sequence shown here is derived from an EMBL/GenBank/DDBJ whole genome shotgun (WGS) entry which is preliminary data.</text>
</comment>
<dbReference type="Pfam" id="PF16313">
    <property type="entry name" value="DUF4953"/>
    <property type="match status" value="1"/>
</dbReference>
<dbReference type="PANTHER" id="PTHR38478:SF1">
    <property type="entry name" value="ZINC DEPENDENT METALLOPROTEASE DOMAIN LIPOPROTEIN"/>
    <property type="match status" value="1"/>
</dbReference>
<reference evidence="4 5" key="1">
    <citation type="submission" date="2023-09" db="EMBL/GenBank/DDBJ databases">
        <authorList>
            <person name="Rey-Velasco X."/>
        </authorList>
    </citation>
    <scope>NUCLEOTIDE SEQUENCE [LARGE SCALE GENOMIC DNA]</scope>
    <source>
        <strain evidence="4 5">P007</strain>
    </source>
</reference>
<dbReference type="InterPro" id="IPR024079">
    <property type="entry name" value="MetalloPept_cat_dom_sf"/>
</dbReference>
<dbReference type="RefSeq" id="WP_311388410.1">
    <property type="nucleotide sequence ID" value="NZ_JAVRHU010000005.1"/>
</dbReference>
<dbReference type="InterPro" id="IPR033413">
    <property type="entry name" value="DUF5117"/>
</dbReference>
<name>A0ABU3BKN9_9FLAO</name>
<feature type="domain" description="DUF5117" evidence="3">
    <location>
        <begin position="121"/>
        <end position="301"/>
    </location>
</feature>
<keyword evidence="5" id="KW-1185">Reference proteome</keyword>
<dbReference type="Gene3D" id="3.40.390.10">
    <property type="entry name" value="Collagenase (Catalytic Domain)"/>
    <property type="match status" value="1"/>
</dbReference>
<protein>
    <submittedName>
        <fullName evidence="4">Zinc-dependent metalloprotease</fullName>
    </submittedName>
</protein>
<accession>A0ABU3BKN9</accession>
<feature type="chain" id="PRO_5045766371" evidence="1">
    <location>
        <begin position="28"/>
        <end position="859"/>
    </location>
</feature>
<dbReference type="CDD" id="cd04276">
    <property type="entry name" value="ZnMc_MMP_like_2"/>
    <property type="match status" value="1"/>
</dbReference>
<keyword evidence="4" id="KW-0378">Hydrolase</keyword>
<dbReference type="EMBL" id="JAVRHU010000005">
    <property type="protein sequence ID" value="MDT0622729.1"/>
    <property type="molecule type" value="Genomic_DNA"/>
</dbReference>
<keyword evidence="4" id="KW-0645">Protease</keyword>
<dbReference type="GO" id="GO:0008237">
    <property type="term" value="F:metallopeptidase activity"/>
    <property type="evidence" value="ECO:0007669"/>
    <property type="project" value="UniProtKB-KW"/>
</dbReference>